<dbReference type="EMBL" id="BLIN01000007">
    <property type="protein sequence ID" value="GFE11770.1"/>
    <property type="molecule type" value="Genomic_DNA"/>
</dbReference>
<dbReference type="OrthoDB" id="4349962at2"/>
<dbReference type="Pfam" id="PF13672">
    <property type="entry name" value="PP2C_2"/>
    <property type="match status" value="1"/>
</dbReference>
<feature type="compositionally biased region" description="Pro residues" evidence="1">
    <location>
        <begin position="445"/>
        <end position="461"/>
    </location>
</feature>
<feature type="compositionally biased region" description="Low complexity" evidence="1">
    <location>
        <begin position="248"/>
        <end position="261"/>
    </location>
</feature>
<proteinExistence type="predicted"/>
<evidence type="ECO:0000313" key="4">
    <source>
        <dbReference type="Proteomes" id="UP000435837"/>
    </source>
</evidence>
<evidence type="ECO:0000259" key="2">
    <source>
        <dbReference type="Pfam" id="PF13672"/>
    </source>
</evidence>
<organism evidence="3 4">
    <name type="scientific">Streptomyces caniferus</name>
    <dbReference type="NCBI Taxonomy" id="285557"/>
    <lineage>
        <taxon>Bacteria</taxon>
        <taxon>Bacillati</taxon>
        <taxon>Actinomycetota</taxon>
        <taxon>Actinomycetes</taxon>
        <taxon>Kitasatosporales</taxon>
        <taxon>Streptomycetaceae</taxon>
        <taxon>Streptomyces</taxon>
    </lineage>
</organism>
<feature type="compositionally biased region" description="Low complexity" evidence="1">
    <location>
        <begin position="31"/>
        <end position="42"/>
    </location>
</feature>
<dbReference type="Proteomes" id="UP000435837">
    <property type="component" value="Unassembled WGS sequence"/>
</dbReference>
<dbReference type="AlphaFoldDB" id="A0A640SL99"/>
<accession>A0A640SL99</accession>
<reference evidence="3 4" key="1">
    <citation type="submission" date="2019-12" db="EMBL/GenBank/DDBJ databases">
        <title>Whole genome shotgun sequence of Streptomyces caniferus NBRC 15389.</title>
        <authorList>
            <person name="Ichikawa N."/>
            <person name="Kimura A."/>
            <person name="Kitahashi Y."/>
            <person name="Komaki H."/>
            <person name="Tamura T."/>
        </authorList>
    </citation>
    <scope>NUCLEOTIDE SEQUENCE [LARGE SCALE GENOMIC DNA]</scope>
    <source>
        <strain evidence="3 4">NBRC 15389</strain>
    </source>
</reference>
<feature type="compositionally biased region" description="Basic and acidic residues" evidence="1">
    <location>
        <begin position="135"/>
        <end position="146"/>
    </location>
</feature>
<protein>
    <recommendedName>
        <fullName evidence="2">PPM-type phosphatase domain-containing protein</fullName>
    </recommendedName>
</protein>
<feature type="region of interest" description="Disordered" evidence="1">
    <location>
        <begin position="434"/>
        <end position="461"/>
    </location>
</feature>
<gene>
    <name evidence="3" type="ORF">Scani_80380</name>
</gene>
<feature type="region of interest" description="Disordered" evidence="1">
    <location>
        <begin position="1"/>
        <end position="262"/>
    </location>
</feature>
<feature type="compositionally biased region" description="Basic and acidic residues" evidence="1">
    <location>
        <begin position="8"/>
        <end position="27"/>
    </location>
</feature>
<evidence type="ECO:0000313" key="3">
    <source>
        <dbReference type="EMBL" id="GFE11770.1"/>
    </source>
</evidence>
<dbReference type="InterPro" id="IPR001932">
    <property type="entry name" value="PPM-type_phosphatase-like_dom"/>
</dbReference>
<feature type="compositionally biased region" description="Pro residues" evidence="1">
    <location>
        <begin position="81"/>
        <end position="103"/>
    </location>
</feature>
<dbReference type="PRINTS" id="PR01217">
    <property type="entry name" value="PRICHEXTENSN"/>
</dbReference>
<feature type="compositionally biased region" description="Low complexity" evidence="1">
    <location>
        <begin position="57"/>
        <end position="70"/>
    </location>
</feature>
<feature type="compositionally biased region" description="Low complexity" evidence="1">
    <location>
        <begin position="116"/>
        <end position="130"/>
    </location>
</feature>
<feature type="domain" description="PPM-type phosphatase" evidence="2">
    <location>
        <begin position="280"/>
        <end position="516"/>
    </location>
</feature>
<sequence>MNQQGAARGHEDDWWRELYGDGSRDEGAGEGAPAPGAVVDAGPSDTPDTLDERVESALRALRAPRRAGPAPQKPPDSGTAEPPPRKPPARPTPAPPEPSPPIPLRSTGPDTQATSGDRPSTGRPTTGRPPADVPSDGRRAADRPPTDRPSGGRPSADRRSADGRSPGADRGAADRPAPTDRPSADHPPTPRPSPADRSADRLPPNNHPPANQRATPAPPAPRDTPPHATAGPVADRVSDPGAEPGELPVADPAVFDDPVPDTTLDGAHYGALTLRAASQRGAAARRRGDVRRDALLTARFGAGRHALILVAVATGLPSAEGGHRAARDACTWIGGAVGRSYTRLAEDIRTERRGALKSGLQRLTDRSYGKLRGLAQERGAPPERYPAALRCLLVPADPECRTRVFFGVGAGGLFLLRDGAWQDLEPAATGHTVREAAGGTGGLPRPAPDVPQDPYPAESPVPPEPFLFRTAFARPGDTLLLCSAGLAEPLRDEPDVAARLADRWSAPEPPGLVDFLAAAQLRAEGHPKDRTAVGVWES</sequence>
<comment type="caution">
    <text evidence="3">The sequence shown here is derived from an EMBL/GenBank/DDBJ whole genome shotgun (WGS) entry which is preliminary data.</text>
</comment>
<name>A0A640SL99_9ACTN</name>
<evidence type="ECO:0000256" key="1">
    <source>
        <dbReference type="SAM" id="MobiDB-lite"/>
    </source>
</evidence>